<name>A0AAN8Y871_SOLBU</name>
<sequence>MMAKKPESVFLEEWLCRISGTQENVTLKHPSSASAQAIIRAWADLRDSLQNQAFHSNHLQSLRTLVDFQFSLYIADPQAKILLSILSSQKVSLPQESYPLFVRLLYIWVRKSFRHSPGVIDSAVEVLLHLFSGHIHSNKSLSFFSEGVLLLGALSFVPSASEKSKTVCLKLLCQLLEEDYRLIHLSERTIPNVLAGIGYALSSSVNIYFVRVLSCLMELWDKSDGPSASLSYGLMILHLMEWSFSNFINSHSADKIDLFSREVLKNTRPAISLFAVVMAAAGVLRVINRSEQKTLIDLKISAEERIETIACGLVSSAEDADYATMEPRNSFLLQCISLALSKSGPFSYQPHVFLCLTTALLTEIFPLPHIYVKIQESPSGNLVGLVLNEVQQHLDSIIFKEAGAITSVFCNQYVMADEENRSAVEDIIWNYCRDVYMWHRKVALMLGGREEALLGDLEKIAESAFLMVVVFALAVTKHKLSLSAPQEIQMRFSVRILVAFSCMEYFRRMRLPEYMDTIRAVVTRVQENEHACVSFVESIPSYDDLTNQAGLPSSFQKMEYMWTTDEVQTARVLFYMRVIPTCIECIPASVFRKVLAPTMFLYMGHPTGKLAKASHSVFVAFMSSGKDADPDERHTLKEQLVFYYVKRSLEGYPGITPFEGMASGVVALVRHLPAGSPSIFYCIHCLIEKADSLCSSVDTTPETDLWKSWDGELEPFKMLDLLFRLLSLVDIQVLPSLMKSLAQLVVKLPSSGQDIILNELYQHVAESDDVTRKPTLVSWLQSLSYLSYQNTNKKAPKVAAKELHDSMSGTTDSLSMNKISAQLSGSVASNPGQNSTSNAKGLGSALRWYRHKLHQIQFNEARGCMMQGEVAFSLFMPSFWLRKLRLPYLALTRFIRLPLSELVPALLGMLLNPHCSNSG</sequence>
<evidence type="ECO:0000313" key="1">
    <source>
        <dbReference type="EMBL" id="KAK6783220.1"/>
    </source>
</evidence>
<dbReference type="Proteomes" id="UP001371456">
    <property type="component" value="Unassembled WGS sequence"/>
</dbReference>
<evidence type="ECO:0000313" key="2">
    <source>
        <dbReference type="Proteomes" id="UP001371456"/>
    </source>
</evidence>
<comment type="caution">
    <text evidence="1">The sequence shown here is derived from an EMBL/GenBank/DDBJ whole genome shotgun (WGS) entry which is preliminary data.</text>
</comment>
<protein>
    <submittedName>
        <fullName evidence="1">Uncharacterized protein</fullName>
    </submittedName>
</protein>
<dbReference type="PANTHER" id="PTHR36337:SF1">
    <property type="entry name" value="OBSCURIN-LIKE PROTEIN"/>
    <property type="match status" value="1"/>
</dbReference>
<keyword evidence="2" id="KW-1185">Reference proteome</keyword>
<dbReference type="PANTHER" id="PTHR36337">
    <property type="entry name" value="OBSCURIN-LIKE PROTEIN"/>
    <property type="match status" value="1"/>
</dbReference>
<reference evidence="1 2" key="1">
    <citation type="submission" date="2024-02" db="EMBL/GenBank/DDBJ databases">
        <title>de novo genome assembly of Solanum bulbocastanum strain 11H21.</title>
        <authorList>
            <person name="Hosaka A.J."/>
        </authorList>
    </citation>
    <scope>NUCLEOTIDE SEQUENCE [LARGE SCALE GENOMIC DNA]</scope>
    <source>
        <tissue evidence="1">Young leaves</tissue>
    </source>
</reference>
<proteinExistence type="predicted"/>
<dbReference type="EMBL" id="JBANQN010000008">
    <property type="protein sequence ID" value="KAK6783220.1"/>
    <property type="molecule type" value="Genomic_DNA"/>
</dbReference>
<gene>
    <name evidence="1" type="ORF">RDI58_021017</name>
</gene>
<accession>A0AAN8Y871</accession>
<dbReference type="AlphaFoldDB" id="A0AAN8Y871"/>
<organism evidence="1 2">
    <name type="scientific">Solanum bulbocastanum</name>
    <name type="common">Wild potato</name>
    <dbReference type="NCBI Taxonomy" id="147425"/>
    <lineage>
        <taxon>Eukaryota</taxon>
        <taxon>Viridiplantae</taxon>
        <taxon>Streptophyta</taxon>
        <taxon>Embryophyta</taxon>
        <taxon>Tracheophyta</taxon>
        <taxon>Spermatophyta</taxon>
        <taxon>Magnoliopsida</taxon>
        <taxon>eudicotyledons</taxon>
        <taxon>Gunneridae</taxon>
        <taxon>Pentapetalae</taxon>
        <taxon>asterids</taxon>
        <taxon>lamiids</taxon>
        <taxon>Solanales</taxon>
        <taxon>Solanaceae</taxon>
        <taxon>Solanoideae</taxon>
        <taxon>Solaneae</taxon>
        <taxon>Solanum</taxon>
    </lineage>
</organism>